<dbReference type="CDD" id="cd15039">
    <property type="entry name" value="7tmB3_Methuselah-like"/>
    <property type="match status" value="1"/>
</dbReference>
<feature type="transmembrane region" description="Helical" evidence="13">
    <location>
        <begin position="340"/>
        <end position="363"/>
    </location>
</feature>
<evidence type="ECO:0000256" key="10">
    <source>
        <dbReference type="ARBA" id="ARBA00023170"/>
    </source>
</evidence>
<sequence length="525" mass="61008">LKLVRLNSIILIKFKVVQIKSRVEMRIQHLIVCIVIYLLDCHRVLTEIPHCAFEDTVNITASRKFPNGSYSYQNVLVPKHLTGNYSYIELYDGNRKTVEKHLRGCVCQLKPCVKFCCHEKERVTLTNGRLQCSKWKKINYSPFLNITLQNGYKRKMNILTEFVVQQGIPCDMGFPSGDPWELTEDGKITQHMSQAARDYCIFPYPISGTKSWELNAINCPPQIPLSIKVNTMLMLTSVPFLYATILIYWWTGNLKSLNGKCIVCYIFSLANGTMLIVIANFPVTVITSNDFACALIGFVAYYFLTAVFFWLNVICFDLWQNVCFTTKFTNKTNTSEHKRLLYYSLYAWGLPAVMTIITVIIQYSSLPDELKPGIGDTVCFLKTNDWSAMLYFHGLFLLLISFNIVVFYLTVKHVFSVRSNLQMLRSHEQAEDRINRLRVLQENIWQFLRLFIIMGINWLLEIFAYLLDRIKEYEVIFYIINAFTASQGIILFIILVMTKKNRKIIKKAIKDIFSKLRFQRPKAHI</sequence>
<dbReference type="PROSITE" id="PS50261">
    <property type="entry name" value="G_PROTEIN_RECEP_F2_4"/>
    <property type="match status" value="1"/>
</dbReference>
<evidence type="ECO:0000256" key="5">
    <source>
        <dbReference type="ARBA" id="ARBA00022729"/>
    </source>
</evidence>
<dbReference type="InterPro" id="IPR023311">
    <property type="entry name" value="Methusela_ecto_dom_2"/>
</dbReference>
<evidence type="ECO:0000256" key="1">
    <source>
        <dbReference type="ARBA" id="ARBA00004651"/>
    </source>
</evidence>
<evidence type="ECO:0000313" key="15">
    <source>
        <dbReference type="EMBL" id="JAD09556.1"/>
    </source>
</evidence>
<dbReference type="FunFam" id="2.30.160.11:FF:000001">
    <property type="entry name" value="G-protein coupled receptor Mth"/>
    <property type="match status" value="1"/>
</dbReference>
<evidence type="ECO:0000256" key="7">
    <source>
        <dbReference type="ARBA" id="ARBA00023040"/>
    </source>
</evidence>
<evidence type="ECO:0000256" key="9">
    <source>
        <dbReference type="ARBA" id="ARBA00023157"/>
    </source>
</evidence>
<keyword evidence="12" id="KW-0807">Transducer</keyword>
<comment type="similarity">
    <text evidence="2">Belongs to the G-protein coupled receptor 2 family. Mth subfamily.</text>
</comment>
<feature type="non-terminal residue" evidence="15">
    <location>
        <position position="1"/>
    </location>
</feature>
<evidence type="ECO:0000256" key="12">
    <source>
        <dbReference type="ARBA" id="ARBA00023224"/>
    </source>
</evidence>
<keyword evidence="3" id="KW-1003">Cell membrane</keyword>
<dbReference type="InterPro" id="IPR051384">
    <property type="entry name" value="Mth_GPCR"/>
</dbReference>
<feature type="transmembrane region" description="Helical" evidence="13">
    <location>
        <begin position="390"/>
        <end position="411"/>
    </location>
</feature>
<feature type="transmembrane region" description="Helical" evidence="13">
    <location>
        <begin position="262"/>
        <end position="283"/>
    </location>
</feature>
<accession>A0A0A1XF49</accession>
<evidence type="ECO:0000256" key="4">
    <source>
        <dbReference type="ARBA" id="ARBA00022692"/>
    </source>
</evidence>
<keyword evidence="5" id="KW-0732">Signal</keyword>
<dbReference type="AlphaFoldDB" id="A0A0A1XF49"/>
<dbReference type="PANTHER" id="PTHR47154">
    <property type="entry name" value="G-PROTEIN COUPLED RECEPTOR MTH-RELATED"/>
    <property type="match status" value="1"/>
</dbReference>
<proteinExistence type="inferred from homology"/>
<dbReference type="Gene3D" id="2.170.180.11">
    <property type="entry name" value="Methuselah ectodomain, domain 2"/>
    <property type="match status" value="1"/>
</dbReference>
<dbReference type="GO" id="GO:0005886">
    <property type="term" value="C:plasma membrane"/>
    <property type="evidence" value="ECO:0007669"/>
    <property type="project" value="UniProtKB-SubCell"/>
</dbReference>
<dbReference type="Gene3D" id="2.30.160.11">
    <property type="match status" value="1"/>
</dbReference>
<feature type="transmembrane region" description="Helical" evidence="13">
    <location>
        <begin position="295"/>
        <end position="319"/>
    </location>
</feature>
<organism evidence="15">
    <name type="scientific">Zeugodacus cucurbitae</name>
    <name type="common">Melon fruit fly</name>
    <name type="synonym">Bactrocera cucurbitae</name>
    <dbReference type="NCBI Taxonomy" id="28588"/>
    <lineage>
        <taxon>Eukaryota</taxon>
        <taxon>Metazoa</taxon>
        <taxon>Ecdysozoa</taxon>
        <taxon>Arthropoda</taxon>
        <taxon>Hexapoda</taxon>
        <taxon>Insecta</taxon>
        <taxon>Pterygota</taxon>
        <taxon>Neoptera</taxon>
        <taxon>Endopterygota</taxon>
        <taxon>Diptera</taxon>
        <taxon>Brachycera</taxon>
        <taxon>Muscomorpha</taxon>
        <taxon>Tephritoidea</taxon>
        <taxon>Tephritidae</taxon>
        <taxon>Zeugodacus</taxon>
        <taxon>Zeugodacus</taxon>
    </lineage>
</organism>
<keyword evidence="11" id="KW-0325">Glycoprotein</keyword>
<comment type="subcellular location">
    <subcellularLocation>
        <location evidence="1">Cell membrane</location>
        <topology evidence="1">Multi-pass membrane protein</topology>
    </subcellularLocation>
</comment>
<feature type="transmembrane region" description="Helical" evidence="13">
    <location>
        <begin position="473"/>
        <end position="497"/>
    </location>
</feature>
<keyword evidence="6 13" id="KW-1133">Transmembrane helix</keyword>
<evidence type="ECO:0000256" key="2">
    <source>
        <dbReference type="ARBA" id="ARBA00008979"/>
    </source>
</evidence>
<dbReference type="Gene3D" id="1.20.1070.10">
    <property type="entry name" value="Rhodopsin 7-helix transmembrane proteins"/>
    <property type="match status" value="1"/>
</dbReference>
<dbReference type="InterPro" id="IPR000832">
    <property type="entry name" value="GPCR_2_secretin-like"/>
</dbReference>
<dbReference type="PANTHER" id="PTHR47154:SF2">
    <property type="entry name" value="G-PROTEIN COUPLED RECEPTOR MTH-RELATED"/>
    <property type="match status" value="1"/>
</dbReference>
<keyword evidence="8 13" id="KW-0472">Membrane</keyword>
<dbReference type="SUPFAM" id="SSF81321">
    <property type="entry name" value="Family A G protein-coupled receptor-like"/>
    <property type="match status" value="1"/>
</dbReference>
<dbReference type="GO" id="GO:0008528">
    <property type="term" value="F:G protein-coupled peptide receptor activity"/>
    <property type="evidence" value="ECO:0007669"/>
    <property type="project" value="TreeGrafter"/>
</dbReference>
<dbReference type="Pfam" id="PF00002">
    <property type="entry name" value="7tm_2"/>
    <property type="match status" value="1"/>
</dbReference>
<dbReference type="InterPro" id="IPR010596">
    <property type="entry name" value="Methuselah_N_dom"/>
</dbReference>
<feature type="transmembrane region" description="Helical" evidence="13">
    <location>
        <begin position="232"/>
        <end position="250"/>
    </location>
</feature>
<keyword evidence="4 13" id="KW-0812">Transmembrane</keyword>
<dbReference type="GO" id="GO:0007166">
    <property type="term" value="P:cell surface receptor signaling pathway"/>
    <property type="evidence" value="ECO:0007669"/>
    <property type="project" value="InterPro"/>
</dbReference>
<keyword evidence="10 15" id="KW-0675">Receptor</keyword>
<reference evidence="15" key="1">
    <citation type="submission" date="2014-11" db="EMBL/GenBank/DDBJ databases">
        <authorList>
            <person name="Geib S."/>
        </authorList>
    </citation>
    <scope>NUCLEOTIDE SEQUENCE</scope>
</reference>
<dbReference type="InterPro" id="IPR044860">
    <property type="entry name" value="Methusela_ecto_dom_1"/>
</dbReference>
<evidence type="ECO:0000256" key="8">
    <source>
        <dbReference type="ARBA" id="ARBA00023136"/>
    </source>
</evidence>
<evidence type="ECO:0000256" key="3">
    <source>
        <dbReference type="ARBA" id="ARBA00022475"/>
    </source>
</evidence>
<name>A0A0A1XF49_ZEUCU</name>
<gene>
    <name evidence="15" type="primary">mth_0</name>
    <name evidence="15" type="ORF">g.1702</name>
</gene>
<dbReference type="SUPFAM" id="SSF63877">
    <property type="entry name" value="Methuselah ectodomain"/>
    <property type="match status" value="1"/>
</dbReference>
<keyword evidence="7" id="KW-0297">G-protein coupled receptor</keyword>
<protein>
    <submittedName>
        <fullName evidence="15">G-protein coupled receptor Mth</fullName>
    </submittedName>
</protein>
<feature type="domain" description="G-protein coupled receptors family 2 profile 2" evidence="14">
    <location>
        <begin position="226"/>
        <end position="499"/>
    </location>
</feature>
<dbReference type="EMBL" id="GBXI01004736">
    <property type="protein sequence ID" value="JAD09556.1"/>
    <property type="molecule type" value="Transcribed_RNA"/>
</dbReference>
<reference evidence="15" key="2">
    <citation type="journal article" date="2015" name="Gigascience">
        <title>Reconstructing a comprehensive transcriptome assembly of a white-pupal translocated strain of the pest fruit fly Bactrocera cucurbitae.</title>
        <authorList>
            <person name="Sim S.B."/>
            <person name="Calla B."/>
            <person name="Hall B."/>
            <person name="DeRego T."/>
            <person name="Geib S.M."/>
        </authorList>
    </citation>
    <scope>NUCLEOTIDE SEQUENCE</scope>
</reference>
<evidence type="ECO:0000256" key="13">
    <source>
        <dbReference type="SAM" id="Phobius"/>
    </source>
</evidence>
<dbReference type="InterPro" id="IPR036272">
    <property type="entry name" value="Methuselah_N_sf"/>
</dbReference>
<evidence type="ECO:0000259" key="14">
    <source>
        <dbReference type="PROSITE" id="PS50261"/>
    </source>
</evidence>
<dbReference type="InterPro" id="IPR017981">
    <property type="entry name" value="GPCR_2-like_7TM"/>
</dbReference>
<evidence type="ECO:0000256" key="6">
    <source>
        <dbReference type="ARBA" id="ARBA00022989"/>
    </source>
</evidence>
<keyword evidence="9" id="KW-1015">Disulfide bond</keyword>
<evidence type="ECO:0000256" key="11">
    <source>
        <dbReference type="ARBA" id="ARBA00023180"/>
    </source>
</evidence>
<feature type="transmembrane region" description="Helical" evidence="13">
    <location>
        <begin position="447"/>
        <end position="467"/>
    </location>
</feature>
<dbReference type="Pfam" id="PF06652">
    <property type="entry name" value="Methuselah_N"/>
    <property type="match status" value="1"/>
</dbReference>